<evidence type="ECO:0000313" key="3">
    <source>
        <dbReference type="Proteomes" id="UP000077098"/>
    </source>
</evidence>
<feature type="transmembrane region" description="Helical" evidence="1">
    <location>
        <begin position="137"/>
        <end position="155"/>
    </location>
</feature>
<organism evidence="2 3">
    <name type="scientific">Agrobacterium tumefaciens</name>
    <dbReference type="NCBI Taxonomy" id="358"/>
    <lineage>
        <taxon>Bacteria</taxon>
        <taxon>Pseudomonadati</taxon>
        <taxon>Pseudomonadota</taxon>
        <taxon>Alphaproteobacteria</taxon>
        <taxon>Hyphomicrobiales</taxon>
        <taxon>Rhizobiaceae</taxon>
        <taxon>Rhizobium/Agrobacterium group</taxon>
        <taxon>Agrobacterium</taxon>
        <taxon>Agrobacterium tumefaciens complex</taxon>
    </lineage>
</organism>
<dbReference type="Proteomes" id="UP000077098">
    <property type="component" value="Unassembled WGS sequence"/>
</dbReference>
<sequence length="233" mass="25716">MDFMKVLKSLEELLYELVSWLVFYPMTMWRSVVSPLSMMRYADTELDDRLEDQYDDTLSPPLFLLITLLLSQALTASLPSIFDANLAARQLGSGSNLLIARGVIFSVYPLCMAVAALRLRKMRLTRNSLRRPFFSQCYVTAPFTLILVLGLDVVTIPGGQGMTFGLMTVALAALWYAQAEIRWLRGELRIGLIKSGLIFAAAFVVASFVALALALLISIEASTIFSTISGQAG</sequence>
<comment type="caution">
    <text evidence="2">The sequence shown here is derived from an EMBL/GenBank/DDBJ whole genome shotgun (WGS) entry which is preliminary data.</text>
</comment>
<feature type="transmembrane region" description="Helical" evidence="1">
    <location>
        <begin position="197"/>
        <end position="219"/>
    </location>
</feature>
<feature type="transmembrane region" description="Helical" evidence="1">
    <location>
        <begin position="98"/>
        <end position="117"/>
    </location>
</feature>
<reference evidence="2 3" key="1">
    <citation type="submission" date="2016-05" db="EMBL/GenBank/DDBJ databases">
        <authorList>
            <person name="Lavstsen T."/>
            <person name="Jespersen J.S."/>
        </authorList>
    </citation>
    <scope>NUCLEOTIDE SEQUENCE [LARGE SCALE GENOMIC DNA]</scope>
    <source>
        <strain evidence="2 3">KCJ1736</strain>
    </source>
</reference>
<gene>
    <name evidence="2" type="ORF">A7J57_21370</name>
</gene>
<name>A0A176XGD2_AGRTU</name>
<protein>
    <submittedName>
        <fullName evidence="2">Permease</fullName>
    </submittedName>
</protein>
<feature type="transmembrane region" description="Helical" evidence="1">
    <location>
        <begin position="161"/>
        <end position="177"/>
    </location>
</feature>
<evidence type="ECO:0000313" key="2">
    <source>
        <dbReference type="EMBL" id="OAE48578.1"/>
    </source>
</evidence>
<keyword evidence="1" id="KW-0812">Transmembrane</keyword>
<feature type="transmembrane region" description="Helical" evidence="1">
    <location>
        <begin position="62"/>
        <end position="82"/>
    </location>
</feature>
<proteinExistence type="predicted"/>
<dbReference type="AlphaFoldDB" id="A0A176XGD2"/>
<keyword evidence="1" id="KW-1133">Transmembrane helix</keyword>
<dbReference type="EMBL" id="LXPS01000005">
    <property type="protein sequence ID" value="OAE48578.1"/>
    <property type="molecule type" value="Genomic_DNA"/>
</dbReference>
<accession>A0A176XGD2</accession>
<keyword evidence="1" id="KW-0472">Membrane</keyword>
<evidence type="ECO:0000256" key="1">
    <source>
        <dbReference type="SAM" id="Phobius"/>
    </source>
</evidence>